<feature type="non-terminal residue" evidence="1">
    <location>
        <position position="118"/>
    </location>
</feature>
<dbReference type="EMBL" id="VUJU01001887">
    <property type="protein sequence ID" value="KAF0763409.1"/>
    <property type="molecule type" value="Genomic_DNA"/>
</dbReference>
<keyword evidence="2" id="KW-1185">Reference proteome</keyword>
<gene>
    <name evidence="1" type="ORF">FWK35_00008690</name>
</gene>
<reference evidence="1 2" key="1">
    <citation type="submission" date="2019-08" db="EMBL/GenBank/DDBJ databases">
        <title>Whole genome of Aphis craccivora.</title>
        <authorList>
            <person name="Voronova N.V."/>
            <person name="Shulinski R.S."/>
            <person name="Bandarenka Y.V."/>
            <person name="Zhorov D.G."/>
            <person name="Warner D."/>
        </authorList>
    </citation>
    <scope>NUCLEOTIDE SEQUENCE [LARGE SCALE GENOMIC DNA]</scope>
    <source>
        <strain evidence="1">180601</strain>
        <tissue evidence="1">Whole Body</tissue>
    </source>
</reference>
<protein>
    <submittedName>
        <fullName evidence="1">Uncharacterized protein</fullName>
    </submittedName>
</protein>
<name>A0A6G0YZ14_APHCR</name>
<evidence type="ECO:0000313" key="1">
    <source>
        <dbReference type="EMBL" id="KAF0763409.1"/>
    </source>
</evidence>
<proteinExistence type="predicted"/>
<evidence type="ECO:0000313" key="2">
    <source>
        <dbReference type="Proteomes" id="UP000478052"/>
    </source>
</evidence>
<accession>A0A6G0YZ14</accession>
<dbReference type="Proteomes" id="UP000478052">
    <property type="component" value="Unassembled WGS sequence"/>
</dbReference>
<comment type="caution">
    <text evidence="1">The sequence shown here is derived from an EMBL/GenBank/DDBJ whole genome shotgun (WGS) entry which is preliminary data.</text>
</comment>
<dbReference type="AlphaFoldDB" id="A0A6G0YZ14"/>
<sequence length="118" mass="13595">MAILSALSNKINNTINCISQRIWTVGFWRHIEKLNDINSSVFYNFLEQVLYYSSDITPMAKINWSNQYILIKIATIATAKTHIQHLQVLFLTNSDNLCSSLFKFSKLASIPFDDFSKI</sequence>
<organism evidence="1 2">
    <name type="scientific">Aphis craccivora</name>
    <name type="common">Cowpea aphid</name>
    <dbReference type="NCBI Taxonomy" id="307492"/>
    <lineage>
        <taxon>Eukaryota</taxon>
        <taxon>Metazoa</taxon>
        <taxon>Ecdysozoa</taxon>
        <taxon>Arthropoda</taxon>
        <taxon>Hexapoda</taxon>
        <taxon>Insecta</taxon>
        <taxon>Pterygota</taxon>
        <taxon>Neoptera</taxon>
        <taxon>Paraneoptera</taxon>
        <taxon>Hemiptera</taxon>
        <taxon>Sternorrhyncha</taxon>
        <taxon>Aphidomorpha</taxon>
        <taxon>Aphidoidea</taxon>
        <taxon>Aphididae</taxon>
        <taxon>Aphidini</taxon>
        <taxon>Aphis</taxon>
        <taxon>Aphis</taxon>
    </lineage>
</organism>